<reference evidence="6" key="1">
    <citation type="submission" date="2022-12" db="EMBL/GenBank/DDBJ databases">
        <title>Reference genome sequencing for broad-spectrum identification of bacterial and archaeal isolates by mass spectrometry.</title>
        <authorList>
            <person name="Sekiguchi Y."/>
            <person name="Tourlousse D.M."/>
        </authorList>
    </citation>
    <scope>NUCLEOTIDE SEQUENCE</scope>
    <source>
        <strain evidence="6">ASRB1</strain>
    </source>
</reference>
<dbReference type="PANTHER" id="PTHR42934:SF2">
    <property type="entry name" value="GLYCOLATE OXIDASE SUBUNIT GLCD"/>
    <property type="match status" value="1"/>
</dbReference>
<keyword evidence="4" id="KW-0560">Oxidoreductase</keyword>
<dbReference type="InterPro" id="IPR016169">
    <property type="entry name" value="FAD-bd_PCMH_sub2"/>
</dbReference>
<evidence type="ECO:0000256" key="4">
    <source>
        <dbReference type="ARBA" id="ARBA00023002"/>
    </source>
</evidence>
<dbReference type="GO" id="GO:0016491">
    <property type="term" value="F:oxidoreductase activity"/>
    <property type="evidence" value="ECO:0007669"/>
    <property type="project" value="UniProtKB-KW"/>
</dbReference>
<evidence type="ECO:0000256" key="3">
    <source>
        <dbReference type="ARBA" id="ARBA00022827"/>
    </source>
</evidence>
<protein>
    <submittedName>
        <fullName evidence="6">Glycolate oxidase</fullName>
    </submittedName>
</protein>
<dbReference type="InterPro" id="IPR036318">
    <property type="entry name" value="FAD-bd_PCMH-like_sf"/>
</dbReference>
<dbReference type="EMBL" id="BSDR01000001">
    <property type="protein sequence ID" value="GLI33899.1"/>
    <property type="molecule type" value="Genomic_DNA"/>
</dbReference>
<dbReference type="Gene3D" id="3.30.465.10">
    <property type="match status" value="1"/>
</dbReference>
<evidence type="ECO:0000259" key="5">
    <source>
        <dbReference type="PROSITE" id="PS51387"/>
    </source>
</evidence>
<dbReference type="Gene3D" id="1.10.45.10">
    <property type="entry name" value="Vanillyl-alcohol Oxidase, Chain A, domain 4"/>
    <property type="match status" value="1"/>
</dbReference>
<dbReference type="Pfam" id="PF01565">
    <property type="entry name" value="FAD_binding_4"/>
    <property type="match status" value="1"/>
</dbReference>
<gene>
    <name evidence="6" type="ORF">DAMNIGENAA_13320</name>
</gene>
<dbReference type="GO" id="GO:0071949">
    <property type="term" value="F:FAD binding"/>
    <property type="evidence" value="ECO:0007669"/>
    <property type="project" value="InterPro"/>
</dbReference>
<dbReference type="InterPro" id="IPR051914">
    <property type="entry name" value="FAD-linked_OxidoTrans_Type4"/>
</dbReference>
<dbReference type="Proteomes" id="UP001144372">
    <property type="component" value="Unassembled WGS sequence"/>
</dbReference>
<dbReference type="SUPFAM" id="SSF56176">
    <property type="entry name" value="FAD-binding/transporter-associated domain-like"/>
    <property type="match status" value="1"/>
</dbReference>
<dbReference type="PROSITE" id="PS51387">
    <property type="entry name" value="FAD_PCMH"/>
    <property type="match status" value="1"/>
</dbReference>
<evidence type="ECO:0000313" key="7">
    <source>
        <dbReference type="Proteomes" id="UP001144372"/>
    </source>
</evidence>
<dbReference type="Gene3D" id="3.30.43.10">
    <property type="entry name" value="Uridine Diphospho-n-acetylenolpyruvylglucosamine Reductase, domain 2"/>
    <property type="match status" value="1"/>
</dbReference>
<dbReference type="PANTHER" id="PTHR42934">
    <property type="entry name" value="GLYCOLATE OXIDASE SUBUNIT GLCD"/>
    <property type="match status" value="1"/>
</dbReference>
<dbReference type="Pfam" id="PF02913">
    <property type="entry name" value="FAD-oxidase_C"/>
    <property type="match status" value="1"/>
</dbReference>
<feature type="domain" description="FAD-binding PCMH-type" evidence="5">
    <location>
        <begin position="45"/>
        <end position="224"/>
    </location>
</feature>
<dbReference type="Gene3D" id="3.30.70.2740">
    <property type="match status" value="1"/>
</dbReference>
<dbReference type="SUPFAM" id="SSF55103">
    <property type="entry name" value="FAD-linked oxidases, C-terminal domain"/>
    <property type="match status" value="1"/>
</dbReference>
<keyword evidence="3" id="KW-0274">FAD</keyword>
<dbReference type="InterPro" id="IPR004113">
    <property type="entry name" value="FAD-bd_oxidored_4_C"/>
</dbReference>
<dbReference type="InterPro" id="IPR016171">
    <property type="entry name" value="Vanillyl_alc_oxidase_C-sub2"/>
</dbReference>
<dbReference type="Gene3D" id="3.30.70.2190">
    <property type="match status" value="1"/>
</dbReference>
<evidence type="ECO:0000256" key="2">
    <source>
        <dbReference type="ARBA" id="ARBA00022630"/>
    </source>
</evidence>
<dbReference type="InterPro" id="IPR016167">
    <property type="entry name" value="FAD-bd_PCMH_sub1"/>
</dbReference>
<evidence type="ECO:0000256" key="1">
    <source>
        <dbReference type="ARBA" id="ARBA00001974"/>
    </source>
</evidence>
<dbReference type="InterPro" id="IPR006094">
    <property type="entry name" value="Oxid_FAD_bind_N"/>
</dbReference>
<name>A0A9W6CWL1_9BACT</name>
<keyword evidence="2" id="KW-0285">Flavoprotein</keyword>
<dbReference type="AlphaFoldDB" id="A0A9W6CWL1"/>
<evidence type="ECO:0000313" key="6">
    <source>
        <dbReference type="EMBL" id="GLI33899.1"/>
    </source>
</evidence>
<accession>A0A9W6CWL1</accession>
<dbReference type="FunFam" id="1.10.45.10:FF:000001">
    <property type="entry name" value="D-lactate dehydrogenase mitochondrial"/>
    <property type="match status" value="1"/>
</dbReference>
<organism evidence="6 7">
    <name type="scientific">Desulforhabdus amnigena</name>
    <dbReference type="NCBI Taxonomy" id="40218"/>
    <lineage>
        <taxon>Bacteria</taxon>
        <taxon>Pseudomonadati</taxon>
        <taxon>Thermodesulfobacteriota</taxon>
        <taxon>Syntrophobacteria</taxon>
        <taxon>Syntrophobacterales</taxon>
        <taxon>Syntrophobacteraceae</taxon>
        <taxon>Desulforhabdus</taxon>
    </lineage>
</organism>
<dbReference type="InterPro" id="IPR016166">
    <property type="entry name" value="FAD-bd_PCMH"/>
</dbReference>
<comment type="caution">
    <text evidence="6">The sequence shown here is derived from an EMBL/GenBank/DDBJ whole genome shotgun (WGS) entry which is preliminary data.</text>
</comment>
<proteinExistence type="predicted"/>
<dbReference type="InterPro" id="IPR016164">
    <property type="entry name" value="FAD-linked_Oxase-like_C"/>
</dbReference>
<sequence>MKTIDNPYLPLTPEIAARIMDAVGKDACITDPRKLESFSQDASEFRCTPDLVVEAVSADQVQALLRLANEYRFPVVPRGAGTGLTGGALPFWGGVVLSLARMNRILSIDRENLIAVVQPGVINMDLKRAAQNVGLYYPPDPASLDTCSLGGNAATNAAGPSCVKYGTTRDYVLGLEAVLPSGEKIKAGVQTRKGVVGYDLAHLLVGSEGTLCVITELTLKLIPNPPAIMTLVALFPRLAEAMRAVTAILGRGHIPCAMEFMDRRCLELVGDYMPFDGVQESGAFLLVEVDGVPEVIQREIEIIGEICLEFEAVNVLLAPDSHKRAQMWAVRKEVSLRIEHHFPLYIPEDIVVPMGRIAEFVEGLPRFEELYGMKIYSFGHAGDGNIHLNITGESRDIARRVEEGIADILQRVLAMGGTISGEHGIGMAKNRFLHMELSKESIRIQREIKKVFDPAMILNPGKIF</sequence>
<keyword evidence="7" id="KW-1185">Reference proteome</keyword>
<comment type="cofactor">
    <cofactor evidence="1">
        <name>FAD</name>
        <dbReference type="ChEBI" id="CHEBI:57692"/>
    </cofactor>
</comment>